<feature type="non-terminal residue" evidence="1">
    <location>
        <position position="1"/>
    </location>
</feature>
<reference evidence="1" key="1">
    <citation type="submission" date="2018-05" db="EMBL/GenBank/DDBJ databases">
        <authorList>
            <person name="Lanie J.A."/>
            <person name="Ng W.-L."/>
            <person name="Kazmierczak K.M."/>
            <person name="Andrzejewski T.M."/>
            <person name="Davidsen T.M."/>
            <person name="Wayne K.J."/>
            <person name="Tettelin H."/>
            <person name="Glass J.I."/>
            <person name="Rusch D."/>
            <person name="Podicherti R."/>
            <person name="Tsui H.-C.T."/>
            <person name="Winkler M.E."/>
        </authorList>
    </citation>
    <scope>NUCLEOTIDE SEQUENCE</scope>
</reference>
<sequence length="273" mass="30492">LERWQPDLFQALVLYKGELNKEQKKSLEAFDRSEGKNMANLELVMVDLDDSPPPELLTLLEQQQETSLPRILLMPPPFKGAAEPLWSGALGDKAALATFNNIVDSPVRRKVVKRLLAGDSAVWLCIESGDKKLDDPAFELLEKQLKKLQKEMKLPEQDPKDLEDPSSQVRFEKLPVHIAFSSIRVSRSDPLEKGLISQLMRTEDDLLEESGKPMIFPVFGRGRALWAYIGAGINEDNLAEAAQFLIGPCSCEIKNQNPGSDLLLAADWEGSLE</sequence>
<protein>
    <submittedName>
        <fullName evidence="1">Uncharacterized protein</fullName>
    </submittedName>
</protein>
<gene>
    <name evidence="1" type="ORF">METZ01_LOCUS418456</name>
</gene>
<dbReference type="EMBL" id="UINC01164644">
    <property type="protein sequence ID" value="SVD65602.1"/>
    <property type="molecule type" value="Genomic_DNA"/>
</dbReference>
<organism evidence="1">
    <name type="scientific">marine metagenome</name>
    <dbReference type="NCBI Taxonomy" id="408172"/>
    <lineage>
        <taxon>unclassified sequences</taxon>
        <taxon>metagenomes</taxon>
        <taxon>ecological metagenomes</taxon>
    </lineage>
</organism>
<feature type="non-terminal residue" evidence="1">
    <location>
        <position position="273"/>
    </location>
</feature>
<dbReference type="AlphaFoldDB" id="A0A382X3A9"/>
<evidence type="ECO:0000313" key="1">
    <source>
        <dbReference type="EMBL" id="SVD65602.1"/>
    </source>
</evidence>
<name>A0A382X3A9_9ZZZZ</name>
<proteinExistence type="predicted"/>
<accession>A0A382X3A9</accession>